<dbReference type="SUPFAM" id="SSF160246">
    <property type="entry name" value="EspE N-terminal domain-like"/>
    <property type="match status" value="1"/>
</dbReference>
<dbReference type="Gene3D" id="1.10.40.70">
    <property type="match status" value="1"/>
</dbReference>
<dbReference type="CDD" id="cd01129">
    <property type="entry name" value="PulE-GspE-like"/>
    <property type="match status" value="1"/>
</dbReference>
<comment type="subcellular location">
    <subcellularLocation>
        <location evidence="8">Cell inner membrane</location>
    </subcellularLocation>
</comment>
<keyword evidence="5 8" id="KW-0653">Protein transport</keyword>
<gene>
    <name evidence="10" type="ORF">SAMN05216241_11710</name>
</gene>
<proteinExistence type="inferred from homology"/>
<dbReference type="InterPro" id="IPR007831">
    <property type="entry name" value="T2SS_GspE_N"/>
</dbReference>
<dbReference type="InterPro" id="IPR013369">
    <property type="entry name" value="T2SS_GspE"/>
</dbReference>
<evidence type="ECO:0000256" key="3">
    <source>
        <dbReference type="ARBA" id="ARBA00022741"/>
    </source>
</evidence>
<evidence type="ECO:0000256" key="6">
    <source>
        <dbReference type="ARBA" id="ARBA00022967"/>
    </source>
</evidence>
<evidence type="ECO:0000313" key="10">
    <source>
        <dbReference type="EMBL" id="SDG51204.1"/>
    </source>
</evidence>
<dbReference type="InterPro" id="IPR027417">
    <property type="entry name" value="P-loop_NTPase"/>
</dbReference>
<dbReference type="GO" id="GO:0005886">
    <property type="term" value="C:plasma membrane"/>
    <property type="evidence" value="ECO:0007669"/>
    <property type="project" value="UniProtKB-SubCell"/>
</dbReference>
<dbReference type="GO" id="GO:0015628">
    <property type="term" value="P:protein secretion by the type II secretion system"/>
    <property type="evidence" value="ECO:0007669"/>
    <property type="project" value="UniProtKB-UniRule"/>
</dbReference>
<evidence type="ECO:0000256" key="4">
    <source>
        <dbReference type="ARBA" id="ARBA00022840"/>
    </source>
</evidence>
<reference evidence="10 11" key="1">
    <citation type="submission" date="2016-10" db="EMBL/GenBank/DDBJ databases">
        <authorList>
            <person name="de Groot N.N."/>
        </authorList>
    </citation>
    <scope>NUCLEOTIDE SEQUENCE [LARGE SCALE GENOMIC DNA]</scope>
    <source>
        <strain evidence="10 11">DSM 25584</strain>
    </source>
</reference>
<organism evidence="10 11">
    <name type="scientific">Limimonas halophila</name>
    <dbReference type="NCBI Taxonomy" id="1082479"/>
    <lineage>
        <taxon>Bacteria</taxon>
        <taxon>Pseudomonadati</taxon>
        <taxon>Pseudomonadota</taxon>
        <taxon>Alphaproteobacteria</taxon>
        <taxon>Rhodospirillales</taxon>
        <taxon>Rhodovibrionaceae</taxon>
        <taxon>Limimonas</taxon>
    </lineage>
</organism>
<comment type="function">
    <text evidence="8">ATPase component of the type II secretion system required for the energy-dependent secretion of extracellular factors such as proteases and toxins from the periplasm. Acts as a molecular motor to provide the energy that is required for assembly of the pseudopilus and the extrusion of substrates generated in the cytoplasm.</text>
</comment>
<dbReference type="STRING" id="1082479.SAMN05216241_11710"/>
<evidence type="ECO:0000256" key="2">
    <source>
        <dbReference type="ARBA" id="ARBA00022448"/>
    </source>
</evidence>
<dbReference type="Gene3D" id="3.40.50.300">
    <property type="entry name" value="P-loop containing nucleotide triphosphate hydrolases"/>
    <property type="match status" value="1"/>
</dbReference>
<dbReference type="EMBL" id="FNCE01000017">
    <property type="protein sequence ID" value="SDG51204.1"/>
    <property type="molecule type" value="Genomic_DNA"/>
</dbReference>
<keyword evidence="2 8" id="KW-0813">Transport</keyword>
<dbReference type="GO" id="GO:0005524">
    <property type="term" value="F:ATP binding"/>
    <property type="evidence" value="ECO:0007669"/>
    <property type="project" value="UniProtKB-UniRule"/>
</dbReference>
<dbReference type="InterPro" id="IPR001482">
    <property type="entry name" value="T2SS/T4SS_dom"/>
</dbReference>
<evidence type="ECO:0000256" key="8">
    <source>
        <dbReference type="RuleBase" id="RU366070"/>
    </source>
</evidence>
<dbReference type="AlphaFoldDB" id="A0A1G7UUN1"/>
<dbReference type="Gene3D" id="3.30.450.90">
    <property type="match status" value="1"/>
</dbReference>
<keyword evidence="3 8" id="KW-0547">Nucleotide-binding</keyword>
<evidence type="ECO:0000256" key="1">
    <source>
        <dbReference type="ARBA" id="ARBA00006611"/>
    </source>
</evidence>
<dbReference type="GO" id="GO:0008564">
    <property type="term" value="F:protein-exporting ATPase activity"/>
    <property type="evidence" value="ECO:0007669"/>
    <property type="project" value="UniProtKB-EC"/>
</dbReference>
<dbReference type="Gene3D" id="3.30.300.160">
    <property type="entry name" value="Type II secretion system, protein E, N-terminal domain"/>
    <property type="match status" value="1"/>
</dbReference>
<dbReference type="FunFam" id="3.40.50.300:FF:000398">
    <property type="entry name" value="Type IV pilus assembly ATPase PilB"/>
    <property type="match status" value="1"/>
</dbReference>
<dbReference type="GO" id="GO:0016887">
    <property type="term" value="F:ATP hydrolysis activity"/>
    <property type="evidence" value="ECO:0007669"/>
    <property type="project" value="TreeGrafter"/>
</dbReference>
<evidence type="ECO:0000256" key="7">
    <source>
        <dbReference type="ARBA" id="ARBA00034006"/>
    </source>
</evidence>
<dbReference type="InterPro" id="IPR037257">
    <property type="entry name" value="T2SS_E_N_sf"/>
</dbReference>
<evidence type="ECO:0000313" key="11">
    <source>
        <dbReference type="Proteomes" id="UP000199415"/>
    </source>
</evidence>
<evidence type="ECO:0000259" key="9">
    <source>
        <dbReference type="PROSITE" id="PS00662"/>
    </source>
</evidence>
<dbReference type="SMART" id="SM00382">
    <property type="entry name" value="AAA"/>
    <property type="match status" value="1"/>
</dbReference>
<dbReference type="RefSeq" id="WP_090022184.1">
    <property type="nucleotide sequence ID" value="NZ_FNCE01000017.1"/>
</dbReference>
<name>A0A1G7UUN1_9PROT</name>
<dbReference type="InterPro" id="IPR003593">
    <property type="entry name" value="AAA+_ATPase"/>
</dbReference>
<evidence type="ECO:0000256" key="5">
    <source>
        <dbReference type="ARBA" id="ARBA00022927"/>
    </source>
</evidence>
<dbReference type="GO" id="GO:0015627">
    <property type="term" value="C:type II protein secretion system complex"/>
    <property type="evidence" value="ECO:0007669"/>
    <property type="project" value="UniProtKB-UniRule"/>
</dbReference>
<dbReference type="Proteomes" id="UP000199415">
    <property type="component" value="Unassembled WGS sequence"/>
</dbReference>
<dbReference type="OrthoDB" id="9804785at2"/>
<keyword evidence="6" id="KW-1278">Translocase</keyword>
<keyword evidence="11" id="KW-1185">Reference proteome</keyword>
<comment type="similarity">
    <text evidence="1 8">Belongs to the GSP E family.</text>
</comment>
<comment type="catalytic activity">
    <reaction evidence="7">
        <text>ATP + H2O + cellular proteinSide 1 = ADP + phosphate + cellular proteinSide 2.</text>
        <dbReference type="EC" id="7.4.2.8"/>
    </reaction>
</comment>
<dbReference type="Pfam" id="PF00437">
    <property type="entry name" value="T2SSE"/>
    <property type="match status" value="1"/>
</dbReference>
<dbReference type="PANTHER" id="PTHR30258:SF2">
    <property type="entry name" value="COMG OPERON PROTEIN 1"/>
    <property type="match status" value="1"/>
</dbReference>
<keyword evidence="4 8" id="KW-0067">ATP-binding</keyword>
<accession>A0A1G7UUN1</accession>
<dbReference type="SUPFAM" id="SSF52540">
    <property type="entry name" value="P-loop containing nucleoside triphosphate hydrolases"/>
    <property type="match status" value="1"/>
</dbReference>
<sequence length="566" mass="61069">MPESATLTDRDDQLAGRLLAAGRIEESALDRARRVAGSSGEGLPEVLLKLGLLGERDLARTLAEVHDCPLLGPDDFPAAPLYADKLSPRFLREARVLPVAEGEGTLHLAMADPGAGFAREAMALLAESPVTPCVAVPAELEQAIERLYAASEPAADAVADTLESSVEDDVARLRDMASEAPVIRLVNRLIQQAIEQRASDIHLEPFENRLRLRYRVDGVLREADAPALSMHAAVVSRIKIMARLDIAERRLPQDGRIKMAVRGSQVDLRISTIPTLHGESVVMRILDQDSVRLDFDALGVTGPARETLEELLARPNGILLVTGPTGSGKTTTLYTALKRLNADDRKILTVEDPIEYQLEGINQIQVKPSIGLDFAACLRAILRQDPDIILIGEIRDLETAQIAAQAALTGHLVLSTLHTNNAASTITRLLDMGVEEYLVTATVNGVAAQRLVRRLCPDCAEPYAVEPELAERLNLASVGGGPGSTLYKPVGCKRCNDTGYRGRASILETLTLDDALRRAVLRGTDASQLHRDAVASGLRTLYHDGLAKALAGTTSVDEVLRATRDT</sequence>
<dbReference type="FunFam" id="3.30.450.90:FF:000001">
    <property type="entry name" value="Type II secretion system ATPase GspE"/>
    <property type="match status" value="1"/>
</dbReference>
<dbReference type="PROSITE" id="PS00662">
    <property type="entry name" value="T2SP_E"/>
    <property type="match status" value="1"/>
</dbReference>
<protein>
    <recommendedName>
        <fullName evidence="8">Type II secretion system protein E</fullName>
        <shortName evidence="8">T2SS protein E</shortName>
    </recommendedName>
    <alternativeName>
        <fullName evidence="8">Type II traffic warden ATPase</fullName>
    </alternativeName>
</protein>
<dbReference type="Pfam" id="PF05157">
    <property type="entry name" value="MshEN"/>
    <property type="match status" value="1"/>
</dbReference>
<dbReference type="PANTHER" id="PTHR30258">
    <property type="entry name" value="TYPE II SECRETION SYSTEM PROTEIN GSPE-RELATED"/>
    <property type="match status" value="1"/>
</dbReference>
<feature type="domain" description="Bacterial type II secretion system protein E" evidence="9">
    <location>
        <begin position="382"/>
        <end position="396"/>
    </location>
</feature>
<dbReference type="NCBIfam" id="TIGR02533">
    <property type="entry name" value="type_II_gspE"/>
    <property type="match status" value="1"/>
</dbReference>